<accession>A0A2S8FDJ3</accession>
<comment type="caution">
    <text evidence="2">The sequence shown here is derived from an EMBL/GenBank/DDBJ whole genome shotgun (WGS) entry which is preliminary data.</text>
</comment>
<dbReference type="Gene3D" id="2.60.40.1120">
    <property type="entry name" value="Carboxypeptidase-like, regulatory domain"/>
    <property type="match status" value="1"/>
</dbReference>
<evidence type="ECO:0008006" key="4">
    <source>
        <dbReference type="Google" id="ProtNLM"/>
    </source>
</evidence>
<reference evidence="2 3" key="1">
    <citation type="submission" date="2018-02" db="EMBL/GenBank/DDBJ databases">
        <title>Comparative genomes isolates from brazilian mangrove.</title>
        <authorList>
            <person name="Araujo J.E."/>
            <person name="Taketani R.G."/>
            <person name="Silva M.C.P."/>
            <person name="Loureco M.V."/>
            <person name="Andreote F.D."/>
        </authorList>
    </citation>
    <scope>NUCLEOTIDE SEQUENCE [LARGE SCALE GENOMIC DNA]</scope>
    <source>
        <strain evidence="2 3">Hex-1 MGV</strain>
    </source>
</reference>
<sequence length="122" mass="13212">MLLVPGCFGGNGVPLGSVEGRVTKDGSPISDATVTFFPEEGRPSVGVTDSDGRYSLQFTRDLDGAMVGKHRVNITYGGRQAPPDASDPTRRAKPVKSIPRQDIDWPEDIEVSRSDNTIDFDF</sequence>
<gene>
    <name evidence="2" type="ORF">C5Y83_22910</name>
</gene>
<evidence type="ECO:0000256" key="1">
    <source>
        <dbReference type="SAM" id="MobiDB-lite"/>
    </source>
</evidence>
<dbReference type="SUPFAM" id="SSF49373">
    <property type="entry name" value="Invasin/intimin cell-adhesion fragments"/>
    <property type="match status" value="1"/>
</dbReference>
<dbReference type="AlphaFoldDB" id="A0A2S8FDJ3"/>
<feature type="region of interest" description="Disordered" evidence="1">
    <location>
        <begin position="75"/>
        <end position="106"/>
    </location>
</feature>
<dbReference type="Proteomes" id="UP000238322">
    <property type="component" value="Unassembled WGS sequence"/>
</dbReference>
<dbReference type="InterPro" id="IPR008964">
    <property type="entry name" value="Invasin/intimin_cell_adhesion"/>
</dbReference>
<proteinExistence type="predicted"/>
<organism evidence="2 3">
    <name type="scientific">Blastopirellula marina</name>
    <dbReference type="NCBI Taxonomy" id="124"/>
    <lineage>
        <taxon>Bacteria</taxon>
        <taxon>Pseudomonadati</taxon>
        <taxon>Planctomycetota</taxon>
        <taxon>Planctomycetia</taxon>
        <taxon>Pirellulales</taxon>
        <taxon>Pirellulaceae</taxon>
        <taxon>Blastopirellula</taxon>
    </lineage>
</organism>
<evidence type="ECO:0000313" key="2">
    <source>
        <dbReference type="EMBL" id="PQO30229.1"/>
    </source>
</evidence>
<name>A0A2S8FDJ3_9BACT</name>
<protein>
    <recommendedName>
        <fullName evidence="4">Carboxypeptidase regulatory-like domain-containing protein</fullName>
    </recommendedName>
</protein>
<dbReference type="EMBL" id="PUHY01000014">
    <property type="protein sequence ID" value="PQO30229.1"/>
    <property type="molecule type" value="Genomic_DNA"/>
</dbReference>
<evidence type="ECO:0000313" key="3">
    <source>
        <dbReference type="Proteomes" id="UP000238322"/>
    </source>
</evidence>